<evidence type="ECO:0000313" key="3">
    <source>
        <dbReference type="Proteomes" id="UP001157910"/>
    </source>
</evidence>
<dbReference type="PANTHER" id="PTHR30543:SF21">
    <property type="entry name" value="NAD(P)H-DEPENDENT FMN REDUCTASE LOT6"/>
    <property type="match status" value="1"/>
</dbReference>
<sequence>MSGVAGARIVALCGANRPGSTSERAMQWMAALLEKEGAQVTTFLGADLTFPLYDPTRADHGDARVQDFIEAVRASDALLIGSPVFHGGPPGLLKNAIDHLQPLMTDQRVYLSGRAVCCIAAGGGLPGAISTLSALRDVIHSLRGWPTPMQVPVNSSLAPFDEAGACVDPKLEKTMRAAAADMLAFLGAMRRQEQPLEVAL</sequence>
<dbReference type="RefSeq" id="WP_283407195.1">
    <property type="nucleotide sequence ID" value="NZ_FXUI01000025.1"/>
</dbReference>
<accession>A0ABY1QW10</accession>
<keyword evidence="3" id="KW-1185">Reference proteome</keyword>
<dbReference type="Gene3D" id="3.40.50.360">
    <property type="match status" value="1"/>
</dbReference>
<feature type="domain" description="NADPH-dependent FMN reductase-like" evidence="1">
    <location>
        <begin position="8"/>
        <end position="154"/>
    </location>
</feature>
<dbReference type="PANTHER" id="PTHR30543">
    <property type="entry name" value="CHROMATE REDUCTASE"/>
    <property type="match status" value="1"/>
</dbReference>
<evidence type="ECO:0000313" key="2">
    <source>
        <dbReference type="EMBL" id="SMP82485.1"/>
    </source>
</evidence>
<dbReference type="Proteomes" id="UP001157910">
    <property type="component" value="Unassembled WGS sequence"/>
</dbReference>
<dbReference type="SUPFAM" id="SSF52218">
    <property type="entry name" value="Flavoproteins"/>
    <property type="match status" value="1"/>
</dbReference>
<name>A0ABY1QW10_9SPHN</name>
<comment type="caution">
    <text evidence="2">The sequence shown here is derived from an EMBL/GenBank/DDBJ whole genome shotgun (WGS) entry which is preliminary data.</text>
</comment>
<dbReference type="InterPro" id="IPR050712">
    <property type="entry name" value="NAD(P)H-dep_reductase"/>
</dbReference>
<dbReference type="EMBL" id="FXUI01000025">
    <property type="protein sequence ID" value="SMP82485.1"/>
    <property type="molecule type" value="Genomic_DNA"/>
</dbReference>
<gene>
    <name evidence="2" type="ORF">SAMN06296065_1252</name>
</gene>
<organism evidence="2 3">
    <name type="scientific">Novosphingobium panipatense</name>
    <dbReference type="NCBI Taxonomy" id="428991"/>
    <lineage>
        <taxon>Bacteria</taxon>
        <taxon>Pseudomonadati</taxon>
        <taxon>Pseudomonadota</taxon>
        <taxon>Alphaproteobacteria</taxon>
        <taxon>Sphingomonadales</taxon>
        <taxon>Sphingomonadaceae</taxon>
        <taxon>Novosphingobium</taxon>
    </lineage>
</organism>
<evidence type="ECO:0000259" key="1">
    <source>
        <dbReference type="Pfam" id="PF03358"/>
    </source>
</evidence>
<reference evidence="2 3" key="1">
    <citation type="submission" date="2017-05" db="EMBL/GenBank/DDBJ databases">
        <authorList>
            <person name="Varghese N."/>
            <person name="Submissions S."/>
        </authorList>
    </citation>
    <scope>NUCLEOTIDE SEQUENCE [LARGE SCALE GENOMIC DNA]</scope>
    <source>
        <strain evidence="2 3">SM16</strain>
    </source>
</reference>
<dbReference type="Pfam" id="PF03358">
    <property type="entry name" value="FMN_red"/>
    <property type="match status" value="1"/>
</dbReference>
<dbReference type="InterPro" id="IPR005025">
    <property type="entry name" value="FMN_Rdtase-like_dom"/>
</dbReference>
<proteinExistence type="predicted"/>
<protein>
    <submittedName>
        <fullName evidence="2">FMN reductase</fullName>
    </submittedName>
</protein>
<dbReference type="InterPro" id="IPR029039">
    <property type="entry name" value="Flavoprotein-like_sf"/>
</dbReference>